<evidence type="ECO:0000256" key="1">
    <source>
        <dbReference type="SAM" id="MobiDB-lite"/>
    </source>
</evidence>
<sequence length="208" mass="23857">MRTLFFKSPSPSPSNSPSRTTAMLPLSPRHSFSDSLMEENIEIAEAIIAMQHFLISQTTNTEKLIRAQNLMQSAMKRLEKEFYQIMSANREYLDAETISSRSSRASTWTSVSDQDSKSEDESQVAIEKVNHISWVAISDLKSIIDCMIPSRYGKECLKIYNIIRKSILDESLYLFGVENTTFSQVQKMDWNILETNIKNWLTQLGLRT</sequence>
<dbReference type="PANTHER" id="PTHR12542">
    <property type="entry name" value="EXOCYST COMPLEX PROTEIN EXO70"/>
    <property type="match status" value="1"/>
</dbReference>
<comment type="caution">
    <text evidence="2">The sequence shown here is derived from an EMBL/GenBank/DDBJ whole genome shotgun (WGS) entry which is preliminary data.</text>
</comment>
<protein>
    <recommendedName>
        <fullName evidence="4">Exocyst subunit Exo70 family protein</fullName>
    </recommendedName>
</protein>
<dbReference type="GO" id="GO:0000145">
    <property type="term" value="C:exocyst"/>
    <property type="evidence" value="ECO:0007669"/>
    <property type="project" value="InterPro"/>
</dbReference>
<dbReference type="InterPro" id="IPR004140">
    <property type="entry name" value="Exo70"/>
</dbReference>
<dbReference type="SUPFAM" id="SSF74788">
    <property type="entry name" value="Cullin repeat-like"/>
    <property type="match status" value="1"/>
</dbReference>
<dbReference type="STRING" id="106549.A0A540NKH3"/>
<dbReference type="Proteomes" id="UP000315295">
    <property type="component" value="Unassembled WGS sequence"/>
</dbReference>
<evidence type="ECO:0000313" key="2">
    <source>
        <dbReference type="EMBL" id="TQE11547.1"/>
    </source>
</evidence>
<dbReference type="InterPro" id="IPR016159">
    <property type="entry name" value="Cullin_repeat-like_dom_sf"/>
</dbReference>
<reference evidence="2 3" key="1">
    <citation type="journal article" date="2019" name="G3 (Bethesda)">
        <title>Sequencing of a Wild Apple (Malus baccata) Genome Unravels the Differences Between Cultivated and Wild Apple Species Regarding Disease Resistance and Cold Tolerance.</title>
        <authorList>
            <person name="Chen X."/>
        </authorList>
    </citation>
    <scope>NUCLEOTIDE SEQUENCE [LARGE SCALE GENOMIC DNA]</scope>
    <source>
        <strain evidence="3">cv. Shandingzi</strain>
        <tissue evidence="2">Leaves</tissue>
    </source>
</reference>
<evidence type="ECO:0000313" key="3">
    <source>
        <dbReference type="Proteomes" id="UP000315295"/>
    </source>
</evidence>
<dbReference type="Gene3D" id="1.20.1280.170">
    <property type="entry name" value="Exocyst complex component Exo70"/>
    <property type="match status" value="1"/>
</dbReference>
<dbReference type="EMBL" id="VIEB01000029">
    <property type="protein sequence ID" value="TQE11547.1"/>
    <property type="molecule type" value="Genomic_DNA"/>
</dbReference>
<dbReference type="PANTHER" id="PTHR12542:SF17">
    <property type="entry name" value="EXOCYST SUBUNIT EXO70 FAMILY PROTEIN"/>
    <property type="match status" value="1"/>
</dbReference>
<dbReference type="AlphaFoldDB" id="A0A540NKH3"/>
<proteinExistence type="predicted"/>
<accession>A0A540NKH3</accession>
<dbReference type="GO" id="GO:0006887">
    <property type="term" value="P:exocytosis"/>
    <property type="evidence" value="ECO:0007669"/>
    <property type="project" value="InterPro"/>
</dbReference>
<evidence type="ECO:0008006" key="4">
    <source>
        <dbReference type="Google" id="ProtNLM"/>
    </source>
</evidence>
<feature type="region of interest" description="Disordered" evidence="1">
    <location>
        <begin position="1"/>
        <end position="24"/>
    </location>
</feature>
<name>A0A540NKH3_MALBA</name>
<gene>
    <name evidence="2" type="ORF">C1H46_002922</name>
</gene>
<dbReference type="Pfam" id="PF20669">
    <property type="entry name" value="Exo70_N"/>
    <property type="match status" value="1"/>
</dbReference>
<organism evidence="2 3">
    <name type="scientific">Malus baccata</name>
    <name type="common">Siberian crab apple</name>
    <name type="synonym">Pyrus baccata</name>
    <dbReference type="NCBI Taxonomy" id="106549"/>
    <lineage>
        <taxon>Eukaryota</taxon>
        <taxon>Viridiplantae</taxon>
        <taxon>Streptophyta</taxon>
        <taxon>Embryophyta</taxon>
        <taxon>Tracheophyta</taxon>
        <taxon>Spermatophyta</taxon>
        <taxon>Magnoliopsida</taxon>
        <taxon>eudicotyledons</taxon>
        <taxon>Gunneridae</taxon>
        <taxon>Pentapetalae</taxon>
        <taxon>rosids</taxon>
        <taxon>fabids</taxon>
        <taxon>Rosales</taxon>
        <taxon>Rosaceae</taxon>
        <taxon>Amygdaloideae</taxon>
        <taxon>Maleae</taxon>
        <taxon>Malus</taxon>
    </lineage>
</organism>
<keyword evidence="3" id="KW-1185">Reference proteome</keyword>